<keyword evidence="4" id="KW-1185">Reference proteome</keyword>
<accession>A0ABW5AN34</accession>
<dbReference type="SUPFAM" id="SSF52540">
    <property type="entry name" value="P-loop containing nucleoside triphosphate hydrolases"/>
    <property type="match status" value="1"/>
</dbReference>
<dbReference type="InterPro" id="IPR027417">
    <property type="entry name" value="P-loop_NTPase"/>
</dbReference>
<dbReference type="InterPro" id="IPR014153">
    <property type="entry name" value="Ds_break_AddB"/>
</dbReference>
<feature type="domain" description="PD-(D/E)XK endonuclease-like" evidence="2">
    <location>
        <begin position="786"/>
        <end position="988"/>
    </location>
</feature>
<feature type="region of interest" description="Disordered" evidence="1">
    <location>
        <begin position="759"/>
        <end position="783"/>
    </location>
</feature>
<dbReference type="Pfam" id="PF12705">
    <property type="entry name" value="PDDEXK_1"/>
    <property type="match status" value="1"/>
</dbReference>
<dbReference type="Proteomes" id="UP001597314">
    <property type="component" value="Unassembled WGS sequence"/>
</dbReference>
<dbReference type="EMBL" id="JBHUIW010000022">
    <property type="protein sequence ID" value="MFD2183940.1"/>
    <property type="molecule type" value="Genomic_DNA"/>
</dbReference>
<dbReference type="RefSeq" id="WP_378479089.1">
    <property type="nucleotide sequence ID" value="NZ_JBHUIW010000022.1"/>
</dbReference>
<protein>
    <submittedName>
        <fullName evidence="3">Double-strand break repair protein AddB</fullName>
    </submittedName>
</protein>
<dbReference type="NCBIfam" id="TIGR02786">
    <property type="entry name" value="addB_alphas"/>
    <property type="match status" value="1"/>
</dbReference>
<name>A0ABW5AN34_9BRAD</name>
<sequence>MPSSAIPPAPRVYTIPAAVPFLPTLAAALLEGRLVPGVSAADPLALAGVTLYLPTRRACRTARDVVFEAMGRDGAVLPRIVALGDIDEDELAFSAASGLAPEAAGADGGALPEPLDLPPALPGLSRRLLLARLVLAWAKTLRRKTADQAPIVVDTPAAALAMADQLARLIDDMTTRGVPWTALDTLVPEEHDRYWGLTLKFLAVARETWPAVLAERRTIEPAARRDLLIAAEAARVAARADRPVIVAGSTGSMPATARFIATVARLPHGAVVLPGLDTVLDDASWAAIDGIADGSGLAPEPECGHPQFALHGLLAGMGLTRADVVPLGTPPRHDRAVLLSEALRPAPTTHLWQQRLARADVTGALRDGLPGLAVIEAANAEEEALAIAVVLREALDQPGRTAALATPDRALARRVAAALGRWGVTVSDTGGQPLADAPAGVFARLAAETALGEVAPVPLLALLKHPLARLGRDAAEHARAVAALERAVLRGPRPRPGTAGLAHALATIATEVARLQAGDTSALHPADPRARLRPHELAAATRLVERLTAALAPLEKLDHRKPQALAALAAAHRAVIEALSDDGADGIVAFAGPDGGALADVFDTLAEEAAAETFPVATEDYAELFRTAVADRVVRPPPAPGARLHILGLLEARLVTVDRMVLGGLAEGVWPPAAASDPWLSRGMRHALGLDLPERRIGLSAHDFAQLAGSAPEVVMTRPGKIGGAPVAASRFLQRLAAVAGPAWKDVVKRGEAYLDLARKLDRPDGPPKRVGRPEPKPPRDVRPVSLSVTEIEHWLRDPYTIYAKHILRLSPLDPVDLPPGAKDRGIAIHAAIGTFCERYATALPDDPLAVLLEIGRQEFEKLDDTPEARAFWWPRFTEIARWFVRFERERRADGTVVSAEITGALDIPLGEGRTFRLRARADRIERHPDGSFAILDFKTGAPPSSKQVRLGLSPQLTLEGAILRGGGFDGLPPGEGLAEIAYVRLTGGDPAGECCPVDLETQSPDAAAEAALGKLIGLVKKFDDPETPYRSLVLSMWKSRYGTYDDLARVKEWSTGEGGGE</sequence>
<evidence type="ECO:0000313" key="3">
    <source>
        <dbReference type="EMBL" id="MFD2183940.1"/>
    </source>
</evidence>
<comment type="caution">
    <text evidence="3">The sequence shown here is derived from an EMBL/GenBank/DDBJ whole genome shotgun (WGS) entry which is preliminary data.</text>
</comment>
<organism evidence="3 4">
    <name type="scientific">Rhodoplanes azumiensis</name>
    <dbReference type="NCBI Taxonomy" id="1897628"/>
    <lineage>
        <taxon>Bacteria</taxon>
        <taxon>Pseudomonadati</taxon>
        <taxon>Pseudomonadota</taxon>
        <taxon>Alphaproteobacteria</taxon>
        <taxon>Hyphomicrobiales</taxon>
        <taxon>Nitrobacteraceae</taxon>
        <taxon>Rhodoplanes</taxon>
    </lineage>
</organism>
<gene>
    <name evidence="3" type="primary">addB</name>
    <name evidence="3" type="ORF">ACFSOX_17430</name>
</gene>
<evidence type="ECO:0000313" key="4">
    <source>
        <dbReference type="Proteomes" id="UP001597314"/>
    </source>
</evidence>
<dbReference type="InterPro" id="IPR038726">
    <property type="entry name" value="PDDEXK_AddAB-type"/>
</dbReference>
<evidence type="ECO:0000259" key="2">
    <source>
        <dbReference type="Pfam" id="PF12705"/>
    </source>
</evidence>
<proteinExistence type="predicted"/>
<reference evidence="4" key="1">
    <citation type="journal article" date="2019" name="Int. J. Syst. Evol. Microbiol.">
        <title>The Global Catalogue of Microorganisms (GCM) 10K type strain sequencing project: providing services to taxonomists for standard genome sequencing and annotation.</title>
        <authorList>
            <consortium name="The Broad Institute Genomics Platform"/>
            <consortium name="The Broad Institute Genome Sequencing Center for Infectious Disease"/>
            <person name="Wu L."/>
            <person name="Ma J."/>
        </authorList>
    </citation>
    <scope>NUCLEOTIDE SEQUENCE [LARGE SCALE GENOMIC DNA]</scope>
    <source>
        <strain evidence="4">CGMCC 1.6774</strain>
    </source>
</reference>
<evidence type="ECO:0000256" key="1">
    <source>
        <dbReference type="SAM" id="MobiDB-lite"/>
    </source>
</evidence>